<comment type="caution">
    <text evidence="1">The sequence shown here is derived from an EMBL/GenBank/DDBJ whole genome shotgun (WGS) entry which is preliminary data.</text>
</comment>
<accession>A0ACA9K9A4</accession>
<name>A0ACA9K9A4_9GLOM</name>
<organism evidence="1 2">
    <name type="scientific">Racocetra persica</name>
    <dbReference type="NCBI Taxonomy" id="160502"/>
    <lineage>
        <taxon>Eukaryota</taxon>
        <taxon>Fungi</taxon>
        <taxon>Fungi incertae sedis</taxon>
        <taxon>Mucoromycota</taxon>
        <taxon>Glomeromycotina</taxon>
        <taxon>Glomeromycetes</taxon>
        <taxon>Diversisporales</taxon>
        <taxon>Gigasporaceae</taxon>
        <taxon>Racocetra</taxon>
    </lineage>
</organism>
<dbReference type="EMBL" id="CAJVQC010000086">
    <property type="protein sequence ID" value="CAG8460414.1"/>
    <property type="molecule type" value="Genomic_DNA"/>
</dbReference>
<gene>
    <name evidence="1" type="ORF">RPERSI_LOCUS130</name>
</gene>
<sequence length="439" mass="51352">MDFADETMKKIAILNQELFFREQIIEGLKATINNFELNIKSSDEEIRLKKKKQEFKAISNPWRNLFDNLNKEIKNKSSNKGLQINKLKQEKQDYQSIIDKLNLENEIKTQYSFKHQNNETNLLYELDKLRQENENYKSNLTKLKQEREKNKDIKQLNKKENDDIIEEELSLVMGSNSSNQDSLEFGIEKFIIDSKALLYAEIFEHLSNTYNEQLPKGCNLSETKYKKVKSLIQILLTLEEKNCIGLDFKSSKNENEVITTLIRNTYHIVEEKPIDYNILDLYDTAIYFKNTLNIKGGLFYDRHITMNIPSLLLQNYSIRTIQVIEKILQTAQTVLLIFGPFGRNCLLYLIQNSQFLEYIPTFEEILGFTTEAKRYFTSQLDNIIQEKQLYIDVSGLLSKKSSLHEQEISSQVVSEKGSANERKYDANVPHDVHTCVEDD</sequence>
<proteinExistence type="predicted"/>
<evidence type="ECO:0000313" key="1">
    <source>
        <dbReference type="EMBL" id="CAG8460414.1"/>
    </source>
</evidence>
<keyword evidence="2" id="KW-1185">Reference proteome</keyword>
<reference evidence="1" key="1">
    <citation type="submission" date="2021-06" db="EMBL/GenBank/DDBJ databases">
        <authorList>
            <person name="Kallberg Y."/>
            <person name="Tangrot J."/>
            <person name="Rosling A."/>
        </authorList>
    </citation>
    <scope>NUCLEOTIDE SEQUENCE</scope>
    <source>
        <strain evidence="1">MA461A</strain>
    </source>
</reference>
<evidence type="ECO:0000313" key="2">
    <source>
        <dbReference type="Proteomes" id="UP000789920"/>
    </source>
</evidence>
<dbReference type="Proteomes" id="UP000789920">
    <property type="component" value="Unassembled WGS sequence"/>
</dbReference>
<protein>
    <submittedName>
        <fullName evidence="1">17807_t:CDS:1</fullName>
    </submittedName>
</protein>